<reference evidence="6 7" key="1">
    <citation type="submission" date="2020-07" db="EMBL/GenBank/DDBJ databases">
        <title>Comparative genomics of pyrophilous fungi reveals a link between fire events and developmental genes.</title>
        <authorList>
            <consortium name="DOE Joint Genome Institute"/>
            <person name="Steindorff A.S."/>
            <person name="Carver A."/>
            <person name="Calhoun S."/>
            <person name="Stillman K."/>
            <person name="Liu H."/>
            <person name="Lipzen A."/>
            <person name="Pangilinan J."/>
            <person name="Labutti K."/>
            <person name="Bruns T.D."/>
            <person name="Grigoriev I.V."/>
        </authorList>
    </citation>
    <scope>NUCLEOTIDE SEQUENCE [LARGE SCALE GENOMIC DNA]</scope>
    <source>
        <strain evidence="6 7">CBS 144469</strain>
    </source>
</reference>
<feature type="chain" id="PRO_5035101661" description="alpha-galactosidase" evidence="3">
    <location>
        <begin position="18"/>
        <end position="270"/>
    </location>
</feature>
<sequence>MHLPALVLIATIATVKAGVTLEKRAVTLFTPNGKFDYQLGGAYTPPSGTVTVVRDRTAAVAPNLYNICYINAFQTQPNENDFWKTNHDEVLLRNSTGQYFIDPGWPDEIQFNTTTAQNRNTIAGVLNGWIDECATNGFKGIEPDNLDTFTRSDNLLTKENNFALAALIATHAHNANLAIAQKNLAEFSSEAKAAAGFDFTVAEECQAETECEEYTAVYGDFVLEIEYTDRDDPEEIFQDACAARGTEYSIILRDRFLVTPSEPDYHYEEC</sequence>
<dbReference type="Pfam" id="PF03537">
    <property type="entry name" value="Glyco_hydro_114"/>
    <property type="match status" value="1"/>
</dbReference>
<dbReference type="InterPro" id="IPR004352">
    <property type="entry name" value="GH114_TIM-barrel"/>
</dbReference>
<comment type="catalytic activity">
    <reaction evidence="1">
        <text>Hydrolysis of terminal, non-reducing alpha-D-galactose residues in alpha-D-galactosides, including galactose oligosaccharides, galactomannans and galactolipids.</text>
        <dbReference type="EC" id="3.2.1.22"/>
    </reaction>
</comment>
<dbReference type="SUPFAM" id="SSF51445">
    <property type="entry name" value="(Trans)glycosidases"/>
    <property type="match status" value="1"/>
</dbReference>
<evidence type="ECO:0000313" key="5">
    <source>
        <dbReference type="EMBL" id="KAF6745268.1"/>
    </source>
</evidence>
<dbReference type="OrthoDB" id="2108802at2759"/>
<gene>
    <name evidence="5" type="ORF">DFP72DRAFT_1091643</name>
    <name evidence="6" type="ORF">DFP72DRAFT_1091645</name>
</gene>
<feature type="signal peptide" evidence="3">
    <location>
        <begin position="1"/>
        <end position="17"/>
    </location>
</feature>
<dbReference type="EMBL" id="JACGCI010000108">
    <property type="protein sequence ID" value="KAF6745270.1"/>
    <property type="molecule type" value="Genomic_DNA"/>
</dbReference>
<evidence type="ECO:0000313" key="7">
    <source>
        <dbReference type="Proteomes" id="UP000521943"/>
    </source>
</evidence>
<evidence type="ECO:0000256" key="1">
    <source>
        <dbReference type="ARBA" id="ARBA00001255"/>
    </source>
</evidence>
<dbReference type="GO" id="GO:0004557">
    <property type="term" value="F:alpha-galactosidase activity"/>
    <property type="evidence" value="ECO:0007669"/>
    <property type="project" value="UniProtKB-EC"/>
</dbReference>
<protein>
    <recommendedName>
        <fullName evidence="2">alpha-galactosidase</fullName>
        <ecNumber evidence="2">3.2.1.22</ecNumber>
    </recommendedName>
</protein>
<dbReference type="PANTHER" id="PTHR35273:SF2">
    <property type="entry name" value="ALPHA-GALACTOSIDASE"/>
    <property type="match status" value="1"/>
</dbReference>
<keyword evidence="7" id="KW-1185">Reference proteome</keyword>
<proteinExistence type="predicted"/>
<evidence type="ECO:0000256" key="3">
    <source>
        <dbReference type="SAM" id="SignalP"/>
    </source>
</evidence>
<keyword evidence="3" id="KW-0732">Signal</keyword>
<accession>A0A8H6HF41</accession>
<evidence type="ECO:0000256" key="2">
    <source>
        <dbReference type="ARBA" id="ARBA00012755"/>
    </source>
</evidence>
<keyword evidence="6" id="KW-0378">Hydrolase</keyword>
<dbReference type="Proteomes" id="UP000521943">
    <property type="component" value="Unassembled WGS sequence"/>
</dbReference>
<dbReference type="InterPro" id="IPR013785">
    <property type="entry name" value="Aldolase_TIM"/>
</dbReference>
<name>A0A8H6HF41_9AGAR</name>
<dbReference type="AlphaFoldDB" id="A0A8H6HF41"/>
<comment type="caution">
    <text evidence="6">The sequence shown here is derived from an EMBL/GenBank/DDBJ whole genome shotgun (WGS) entry which is preliminary data.</text>
</comment>
<dbReference type="EC" id="3.2.1.22" evidence="2"/>
<feature type="domain" description="Glycoside-hydrolase family GH114 TIM-barrel" evidence="4">
    <location>
        <begin position="34"/>
        <end position="257"/>
    </location>
</feature>
<dbReference type="EMBL" id="JACGCI010000108">
    <property type="protein sequence ID" value="KAF6745268.1"/>
    <property type="molecule type" value="Genomic_DNA"/>
</dbReference>
<organism evidence="6 7">
    <name type="scientific">Ephemerocybe angulata</name>
    <dbReference type="NCBI Taxonomy" id="980116"/>
    <lineage>
        <taxon>Eukaryota</taxon>
        <taxon>Fungi</taxon>
        <taxon>Dikarya</taxon>
        <taxon>Basidiomycota</taxon>
        <taxon>Agaricomycotina</taxon>
        <taxon>Agaricomycetes</taxon>
        <taxon>Agaricomycetidae</taxon>
        <taxon>Agaricales</taxon>
        <taxon>Agaricineae</taxon>
        <taxon>Psathyrellaceae</taxon>
        <taxon>Ephemerocybe</taxon>
    </lineage>
</organism>
<dbReference type="PANTHER" id="PTHR35273">
    <property type="entry name" value="ALPHA-1,4 POLYGALACTOSAMINIDASE, PUTATIVE (AFU_ORTHOLOGUE AFUA_3G07890)-RELATED"/>
    <property type="match status" value="1"/>
</dbReference>
<dbReference type="InterPro" id="IPR017853">
    <property type="entry name" value="GH"/>
</dbReference>
<evidence type="ECO:0000259" key="4">
    <source>
        <dbReference type="Pfam" id="PF03537"/>
    </source>
</evidence>
<dbReference type="Gene3D" id="3.20.20.70">
    <property type="entry name" value="Aldolase class I"/>
    <property type="match status" value="1"/>
</dbReference>
<evidence type="ECO:0000313" key="6">
    <source>
        <dbReference type="EMBL" id="KAF6745270.1"/>
    </source>
</evidence>